<name>A0A9Q1MQ73_9SOLA</name>
<dbReference type="Proteomes" id="UP001152561">
    <property type="component" value="Unassembled WGS sequence"/>
</dbReference>
<dbReference type="OrthoDB" id="1898716at2759"/>
<dbReference type="AlphaFoldDB" id="A0A9Q1MQ73"/>
<evidence type="ECO:0000259" key="1">
    <source>
        <dbReference type="PROSITE" id="PS51297"/>
    </source>
</evidence>
<accession>A0A9Q1MQ73</accession>
<dbReference type="GO" id="GO:0003700">
    <property type="term" value="F:DNA-binding transcription factor activity"/>
    <property type="evidence" value="ECO:0007669"/>
    <property type="project" value="InterPro"/>
</dbReference>
<dbReference type="Pfam" id="PF01486">
    <property type="entry name" value="K-box"/>
    <property type="match status" value="1"/>
</dbReference>
<organism evidence="2 3">
    <name type="scientific">Anisodus acutangulus</name>
    <dbReference type="NCBI Taxonomy" id="402998"/>
    <lineage>
        <taxon>Eukaryota</taxon>
        <taxon>Viridiplantae</taxon>
        <taxon>Streptophyta</taxon>
        <taxon>Embryophyta</taxon>
        <taxon>Tracheophyta</taxon>
        <taxon>Spermatophyta</taxon>
        <taxon>Magnoliopsida</taxon>
        <taxon>eudicotyledons</taxon>
        <taxon>Gunneridae</taxon>
        <taxon>Pentapetalae</taxon>
        <taxon>asterids</taxon>
        <taxon>lamiids</taxon>
        <taxon>Solanales</taxon>
        <taxon>Solanaceae</taxon>
        <taxon>Solanoideae</taxon>
        <taxon>Hyoscyameae</taxon>
        <taxon>Anisodus</taxon>
    </lineage>
</organism>
<dbReference type="InterPro" id="IPR002487">
    <property type="entry name" value="TF_Kbox"/>
</dbReference>
<keyword evidence="3" id="KW-1185">Reference proteome</keyword>
<evidence type="ECO:0000313" key="2">
    <source>
        <dbReference type="EMBL" id="KAJ8563039.1"/>
    </source>
</evidence>
<protein>
    <recommendedName>
        <fullName evidence="1">K-box domain-containing protein</fullName>
    </recommendedName>
</protein>
<sequence>MKLKAKVEVLQESQRHILGEDLGQLNIKNLEQLERQLDSSVRQIRSRRTQNMLDQLYDLQQKEQSLLEINRSLKLKLEENSVAHQAHWHTGEQNIQFRHQSVQSEEFFQPLQCNNAVQNR</sequence>
<gene>
    <name evidence="2" type="ORF">K7X08_031491</name>
</gene>
<comment type="caution">
    <text evidence="2">The sequence shown here is derived from an EMBL/GenBank/DDBJ whole genome shotgun (WGS) entry which is preliminary data.</text>
</comment>
<proteinExistence type="predicted"/>
<evidence type="ECO:0000313" key="3">
    <source>
        <dbReference type="Proteomes" id="UP001152561"/>
    </source>
</evidence>
<dbReference type="EMBL" id="JAJAGQ010000005">
    <property type="protein sequence ID" value="KAJ8563039.1"/>
    <property type="molecule type" value="Genomic_DNA"/>
</dbReference>
<dbReference type="PROSITE" id="PS51297">
    <property type="entry name" value="K_BOX"/>
    <property type="match status" value="1"/>
</dbReference>
<reference evidence="3" key="1">
    <citation type="journal article" date="2023" name="Proc. Natl. Acad. Sci. U.S.A.">
        <title>Genomic and structural basis for evolution of tropane alkaloid biosynthesis.</title>
        <authorList>
            <person name="Wanga Y.-J."/>
            <person name="Taina T."/>
            <person name="Yua J.-Y."/>
            <person name="Lia J."/>
            <person name="Xua B."/>
            <person name="Chenc J."/>
            <person name="D'Auriad J.C."/>
            <person name="Huanga J.-P."/>
            <person name="Huanga S.-X."/>
        </authorList>
    </citation>
    <scope>NUCLEOTIDE SEQUENCE [LARGE SCALE GENOMIC DNA]</scope>
    <source>
        <strain evidence="3">cv. KIB-2019</strain>
    </source>
</reference>
<dbReference type="GO" id="GO:0005634">
    <property type="term" value="C:nucleus"/>
    <property type="evidence" value="ECO:0007669"/>
    <property type="project" value="InterPro"/>
</dbReference>
<feature type="domain" description="K-box" evidence="1">
    <location>
        <begin position="1"/>
        <end position="83"/>
    </location>
</feature>